<feature type="compositionally biased region" description="Polar residues" evidence="1">
    <location>
        <begin position="50"/>
        <end position="60"/>
    </location>
</feature>
<comment type="caution">
    <text evidence="2">The sequence shown here is derived from an EMBL/GenBank/DDBJ whole genome shotgun (WGS) entry which is preliminary data.</text>
</comment>
<proteinExistence type="predicted"/>
<name>A0AAV7SCU4_PLEWA</name>
<protein>
    <submittedName>
        <fullName evidence="2">Uncharacterized protein</fullName>
    </submittedName>
</protein>
<organism evidence="2 3">
    <name type="scientific">Pleurodeles waltl</name>
    <name type="common">Iberian ribbed newt</name>
    <dbReference type="NCBI Taxonomy" id="8319"/>
    <lineage>
        <taxon>Eukaryota</taxon>
        <taxon>Metazoa</taxon>
        <taxon>Chordata</taxon>
        <taxon>Craniata</taxon>
        <taxon>Vertebrata</taxon>
        <taxon>Euteleostomi</taxon>
        <taxon>Amphibia</taxon>
        <taxon>Batrachia</taxon>
        <taxon>Caudata</taxon>
        <taxon>Salamandroidea</taxon>
        <taxon>Salamandridae</taxon>
        <taxon>Pleurodelinae</taxon>
        <taxon>Pleurodeles</taxon>
    </lineage>
</organism>
<accession>A0AAV7SCU4</accession>
<keyword evidence="3" id="KW-1185">Reference proteome</keyword>
<dbReference type="Proteomes" id="UP001066276">
    <property type="component" value="Chromosome 4_2"/>
</dbReference>
<evidence type="ECO:0000313" key="3">
    <source>
        <dbReference type="Proteomes" id="UP001066276"/>
    </source>
</evidence>
<evidence type="ECO:0000313" key="2">
    <source>
        <dbReference type="EMBL" id="KAJ1162631.1"/>
    </source>
</evidence>
<feature type="region of interest" description="Disordered" evidence="1">
    <location>
        <begin position="41"/>
        <end position="77"/>
    </location>
</feature>
<sequence length="77" mass="8023">MPAGHVCPISDGAHRYRALLGPAAPEEGIAVIMTYSRLRHNSDSLDSRPDSQLSTSTTLVSRLGGASTHYRGGSGSA</sequence>
<evidence type="ECO:0000256" key="1">
    <source>
        <dbReference type="SAM" id="MobiDB-lite"/>
    </source>
</evidence>
<dbReference type="EMBL" id="JANPWB010000008">
    <property type="protein sequence ID" value="KAJ1162631.1"/>
    <property type="molecule type" value="Genomic_DNA"/>
</dbReference>
<dbReference type="AlphaFoldDB" id="A0AAV7SCU4"/>
<gene>
    <name evidence="2" type="ORF">NDU88_003099</name>
</gene>
<reference evidence="2" key="1">
    <citation type="journal article" date="2022" name="bioRxiv">
        <title>Sequencing and chromosome-scale assembly of the giantPleurodeles waltlgenome.</title>
        <authorList>
            <person name="Brown T."/>
            <person name="Elewa A."/>
            <person name="Iarovenko S."/>
            <person name="Subramanian E."/>
            <person name="Araus A.J."/>
            <person name="Petzold A."/>
            <person name="Susuki M."/>
            <person name="Suzuki K.-i.T."/>
            <person name="Hayashi T."/>
            <person name="Toyoda A."/>
            <person name="Oliveira C."/>
            <person name="Osipova E."/>
            <person name="Leigh N.D."/>
            <person name="Simon A."/>
            <person name="Yun M.H."/>
        </authorList>
    </citation>
    <scope>NUCLEOTIDE SEQUENCE</scope>
    <source>
        <strain evidence="2">20211129_DDA</strain>
        <tissue evidence="2">Liver</tissue>
    </source>
</reference>